<dbReference type="AlphaFoldDB" id="A0A0E9UN23"/>
<evidence type="ECO:0000256" key="1">
    <source>
        <dbReference type="SAM" id="SignalP"/>
    </source>
</evidence>
<evidence type="ECO:0000313" key="2">
    <source>
        <dbReference type="EMBL" id="JAH66343.1"/>
    </source>
</evidence>
<keyword evidence="1" id="KW-0732">Signal</keyword>
<feature type="chain" id="PRO_5002433436" evidence="1">
    <location>
        <begin position="18"/>
        <end position="42"/>
    </location>
</feature>
<dbReference type="EMBL" id="GBXM01042234">
    <property type="protein sequence ID" value="JAH66343.1"/>
    <property type="molecule type" value="Transcribed_RNA"/>
</dbReference>
<feature type="signal peptide" evidence="1">
    <location>
        <begin position="1"/>
        <end position="17"/>
    </location>
</feature>
<reference evidence="2" key="2">
    <citation type="journal article" date="2015" name="Fish Shellfish Immunol.">
        <title>Early steps in the European eel (Anguilla anguilla)-Vibrio vulnificus interaction in the gills: Role of the RtxA13 toxin.</title>
        <authorList>
            <person name="Callol A."/>
            <person name="Pajuelo D."/>
            <person name="Ebbesson L."/>
            <person name="Teles M."/>
            <person name="MacKenzie S."/>
            <person name="Amaro C."/>
        </authorList>
    </citation>
    <scope>NUCLEOTIDE SEQUENCE</scope>
</reference>
<proteinExistence type="predicted"/>
<name>A0A0E9UN23_ANGAN</name>
<sequence>MCSVCVCACACVCVAAGGSVRKCLLTLDRASQSKAGTPSLSL</sequence>
<organism evidence="2">
    <name type="scientific">Anguilla anguilla</name>
    <name type="common">European freshwater eel</name>
    <name type="synonym">Muraena anguilla</name>
    <dbReference type="NCBI Taxonomy" id="7936"/>
    <lineage>
        <taxon>Eukaryota</taxon>
        <taxon>Metazoa</taxon>
        <taxon>Chordata</taxon>
        <taxon>Craniata</taxon>
        <taxon>Vertebrata</taxon>
        <taxon>Euteleostomi</taxon>
        <taxon>Actinopterygii</taxon>
        <taxon>Neopterygii</taxon>
        <taxon>Teleostei</taxon>
        <taxon>Anguilliformes</taxon>
        <taxon>Anguillidae</taxon>
        <taxon>Anguilla</taxon>
    </lineage>
</organism>
<reference evidence="2" key="1">
    <citation type="submission" date="2014-11" db="EMBL/GenBank/DDBJ databases">
        <authorList>
            <person name="Amaro Gonzalez C."/>
        </authorList>
    </citation>
    <scope>NUCLEOTIDE SEQUENCE</scope>
</reference>
<protein>
    <submittedName>
        <fullName evidence="2">Uncharacterized protein</fullName>
    </submittedName>
</protein>
<accession>A0A0E9UN23</accession>